<proteinExistence type="predicted"/>
<dbReference type="Pfam" id="PF19651">
    <property type="entry name" value="DUF6154"/>
    <property type="match status" value="1"/>
</dbReference>
<sequence>MKLVDELYELYRGRIRGTEEDLDMITLTVLEHLSRKELINMINDMENHELEYFIRLYIFESLKQKIMKDEENDLSTPPFKHLH</sequence>
<name>A0ABU8HHC0_9BACI</name>
<dbReference type="InterPro" id="IPR046152">
    <property type="entry name" value="DUF6154"/>
</dbReference>
<evidence type="ECO:0000313" key="1">
    <source>
        <dbReference type="EMBL" id="MEI5908778.1"/>
    </source>
</evidence>
<dbReference type="RefSeq" id="WP_336588226.1">
    <property type="nucleotide sequence ID" value="NZ_JBBAXC010000016.1"/>
</dbReference>
<dbReference type="EMBL" id="JBBAXC010000016">
    <property type="protein sequence ID" value="MEI5908778.1"/>
    <property type="molecule type" value="Genomic_DNA"/>
</dbReference>
<gene>
    <name evidence="1" type="ORF">WAK64_17155</name>
</gene>
<reference evidence="1 2" key="1">
    <citation type="journal article" date="2018" name="J. Microbiol.">
        <title>Bacillus spongiae sp. nov., isolated from sponge of Jeju Island.</title>
        <authorList>
            <person name="Lee G.E."/>
            <person name="Im W.T."/>
            <person name="Park J.S."/>
        </authorList>
    </citation>
    <scope>NUCLEOTIDE SEQUENCE [LARGE SCALE GENOMIC DNA]</scope>
    <source>
        <strain evidence="1 2">135PIL107-10</strain>
    </source>
</reference>
<organism evidence="1 2">
    <name type="scientific">Bacillus spongiae</name>
    <dbReference type="NCBI Taxonomy" id="2683610"/>
    <lineage>
        <taxon>Bacteria</taxon>
        <taxon>Bacillati</taxon>
        <taxon>Bacillota</taxon>
        <taxon>Bacilli</taxon>
        <taxon>Bacillales</taxon>
        <taxon>Bacillaceae</taxon>
        <taxon>Bacillus</taxon>
    </lineage>
</organism>
<dbReference type="Proteomes" id="UP001312865">
    <property type="component" value="Unassembled WGS sequence"/>
</dbReference>
<protein>
    <submittedName>
        <fullName evidence="1">DUF6154 family protein</fullName>
    </submittedName>
</protein>
<keyword evidence="2" id="KW-1185">Reference proteome</keyword>
<comment type="caution">
    <text evidence="1">The sequence shown here is derived from an EMBL/GenBank/DDBJ whole genome shotgun (WGS) entry which is preliminary data.</text>
</comment>
<accession>A0ABU8HHC0</accession>
<evidence type="ECO:0000313" key="2">
    <source>
        <dbReference type="Proteomes" id="UP001312865"/>
    </source>
</evidence>